<protein>
    <submittedName>
        <fullName evidence="1">Uncharacterized protein</fullName>
    </submittedName>
</protein>
<accession>A0A1Y1YB19</accession>
<dbReference type="EMBL" id="MCFA01000287">
    <property type="protein sequence ID" value="ORX95178.1"/>
    <property type="molecule type" value="Genomic_DNA"/>
</dbReference>
<sequence length="54" mass="5889">IDKTGVMLSMLSSVKVLIGKDDLRNYRGAGVKRTIVTAVECISRDGRSLLLLII</sequence>
<dbReference type="Proteomes" id="UP000193144">
    <property type="component" value="Unassembled WGS sequence"/>
</dbReference>
<organism evidence="1 2">
    <name type="scientific">Clohesyomyces aquaticus</name>
    <dbReference type="NCBI Taxonomy" id="1231657"/>
    <lineage>
        <taxon>Eukaryota</taxon>
        <taxon>Fungi</taxon>
        <taxon>Dikarya</taxon>
        <taxon>Ascomycota</taxon>
        <taxon>Pezizomycotina</taxon>
        <taxon>Dothideomycetes</taxon>
        <taxon>Pleosporomycetidae</taxon>
        <taxon>Pleosporales</taxon>
        <taxon>Lindgomycetaceae</taxon>
        <taxon>Clohesyomyces</taxon>
    </lineage>
</organism>
<evidence type="ECO:0000313" key="2">
    <source>
        <dbReference type="Proteomes" id="UP000193144"/>
    </source>
</evidence>
<gene>
    <name evidence="1" type="ORF">BCR34DRAFT_498679</name>
</gene>
<proteinExistence type="predicted"/>
<evidence type="ECO:0000313" key="1">
    <source>
        <dbReference type="EMBL" id="ORX95178.1"/>
    </source>
</evidence>
<name>A0A1Y1YB19_9PLEO</name>
<keyword evidence="2" id="KW-1185">Reference proteome</keyword>
<dbReference type="OrthoDB" id="5425890at2759"/>
<dbReference type="AlphaFoldDB" id="A0A1Y1YB19"/>
<feature type="non-terminal residue" evidence="1">
    <location>
        <position position="1"/>
    </location>
</feature>
<reference evidence="1 2" key="1">
    <citation type="submission" date="2016-07" db="EMBL/GenBank/DDBJ databases">
        <title>Pervasive Adenine N6-methylation of Active Genes in Fungi.</title>
        <authorList>
            <consortium name="DOE Joint Genome Institute"/>
            <person name="Mondo S.J."/>
            <person name="Dannebaum R.O."/>
            <person name="Kuo R.C."/>
            <person name="Labutti K."/>
            <person name="Haridas S."/>
            <person name="Kuo A."/>
            <person name="Salamov A."/>
            <person name="Ahrendt S.R."/>
            <person name="Lipzen A."/>
            <person name="Sullivan W."/>
            <person name="Andreopoulos W.B."/>
            <person name="Clum A."/>
            <person name="Lindquist E."/>
            <person name="Daum C."/>
            <person name="Ramamoorthy G.K."/>
            <person name="Gryganskyi A."/>
            <person name="Culley D."/>
            <person name="Magnuson J.K."/>
            <person name="James T.Y."/>
            <person name="O'Malley M.A."/>
            <person name="Stajich J.E."/>
            <person name="Spatafora J.W."/>
            <person name="Visel A."/>
            <person name="Grigoriev I.V."/>
        </authorList>
    </citation>
    <scope>NUCLEOTIDE SEQUENCE [LARGE SCALE GENOMIC DNA]</scope>
    <source>
        <strain evidence="1 2">CBS 115471</strain>
    </source>
</reference>
<comment type="caution">
    <text evidence="1">The sequence shown here is derived from an EMBL/GenBank/DDBJ whole genome shotgun (WGS) entry which is preliminary data.</text>
</comment>